<feature type="transmembrane region" description="Helical" evidence="7">
    <location>
        <begin position="147"/>
        <end position="165"/>
    </location>
</feature>
<dbReference type="GO" id="GO:0005886">
    <property type="term" value="C:plasma membrane"/>
    <property type="evidence" value="ECO:0007669"/>
    <property type="project" value="UniProtKB-SubCell"/>
</dbReference>
<keyword evidence="6 7" id="KW-0472">Membrane</keyword>
<keyword evidence="4 7" id="KW-0812">Transmembrane</keyword>
<keyword evidence="2" id="KW-0813">Transport</keyword>
<dbReference type="SUPFAM" id="SSF118215">
    <property type="entry name" value="Proton glutamate symport protein"/>
    <property type="match status" value="1"/>
</dbReference>
<dbReference type="PANTHER" id="PTHR42865:SF7">
    <property type="entry name" value="PROTON_GLUTAMATE-ASPARTATE SYMPORTER"/>
    <property type="match status" value="1"/>
</dbReference>
<feature type="transmembrane region" description="Helical" evidence="7">
    <location>
        <begin position="45"/>
        <end position="66"/>
    </location>
</feature>
<dbReference type="AlphaFoldDB" id="A0A150PSZ9"/>
<evidence type="ECO:0000256" key="1">
    <source>
        <dbReference type="ARBA" id="ARBA00004651"/>
    </source>
</evidence>
<organism evidence="8 9">
    <name type="scientific">Sorangium cellulosum</name>
    <name type="common">Polyangium cellulosum</name>
    <dbReference type="NCBI Taxonomy" id="56"/>
    <lineage>
        <taxon>Bacteria</taxon>
        <taxon>Pseudomonadati</taxon>
        <taxon>Myxococcota</taxon>
        <taxon>Polyangia</taxon>
        <taxon>Polyangiales</taxon>
        <taxon>Polyangiaceae</taxon>
        <taxon>Sorangium</taxon>
    </lineage>
</organism>
<evidence type="ECO:0000256" key="7">
    <source>
        <dbReference type="SAM" id="Phobius"/>
    </source>
</evidence>
<dbReference type="InterPro" id="IPR001991">
    <property type="entry name" value="Na-dicarboxylate_symporter"/>
</dbReference>
<dbReference type="GO" id="GO:0015293">
    <property type="term" value="F:symporter activity"/>
    <property type="evidence" value="ECO:0007669"/>
    <property type="project" value="UniProtKB-KW"/>
</dbReference>
<dbReference type="EMBL" id="JELY01000583">
    <property type="protein sequence ID" value="KYF58871.1"/>
    <property type="molecule type" value="Genomic_DNA"/>
</dbReference>
<evidence type="ECO:0000256" key="6">
    <source>
        <dbReference type="ARBA" id="ARBA00023136"/>
    </source>
</evidence>
<evidence type="ECO:0000256" key="5">
    <source>
        <dbReference type="ARBA" id="ARBA00022989"/>
    </source>
</evidence>
<accession>A0A150PSZ9</accession>
<name>A0A150PSZ9_SORCE</name>
<dbReference type="GO" id="GO:0006835">
    <property type="term" value="P:dicarboxylic acid transport"/>
    <property type="evidence" value="ECO:0007669"/>
    <property type="project" value="TreeGrafter"/>
</dbReference>
<dbReference type="PANTHER" id="PTHR42865">
    <property type="entry name" value="PROTON/GLUTAMATE-ASPARTATE SYMPORTER"/>
    <property type="match status" value="1"/>
</dbReference>
<proteinExistence type="predicted"/>
<comment type="caution">
    <text evidence="8">The sequence shown here is derived from an EMBL/GenBank/DDBJ whole genome shotgun (WGS) entry which is preliminary data.</text>
</comment>
<dbReference type="Pfam" id="PF00375">
    <property type="entry name" value="SDF"/>
    <property type="match status" value="1"/>
</dbReference>
<keyword evidence="3" id="KW-1003">Cell membrane</keyword>
<dbReference type="Gene3D" id="1.10.3860.10">
    <property type="entry name" value="Sodium:dicarboxylate symporter"/>
    <property type="match status" value="1"/>
</dbReference>
<evidence type="ECO:0000256" key="3">
    <source>
        <dbReference type="ARBA" id="ARBA00022475"/>
    </source>
</evidence>
<protein>
    <submittedName>
        <fullName evidence="8">Sodium:proton antiporter</fullName>
    </submittedName>
</protein>
<comment type="subcellular location">
    <subcellularLocation>
        <location evidence="1">Cell membrane</location>
        <topology evidence="1">Multi-pass membrane protein</topology>
    </subcellularLocation>
</comment>
<reference evidence="8 9" key="1">
    <citation type="submission" date="2014-02" db="EMBL/GenBank/DDBJ databases">
        <title>The small core and large imbalanced accessory genome model reveals a collaborative survival strategy of Sorangium cellulosum strains in nature.</title>
        <authorList>
            <person name="Han K."/>
            <person name="Peng R."/>
            <person name="Blom J."/>
            <person name="Li Y.-Z."/>
        </authorList>
    </citation>
    <scope>NUCLEOTIDE SEQUENCE [LARGE SCALE GENOMIC DNA]</scope>
    <source>
        <strain evidence="8 9">So0157-25</strain>
    </source>
</reference>
<feature type="transmembrane region" description="Helical" evidence="7">
    <location>
        <begin position="185"/>
        <end position="202"/>
    </location>
</feature>
<dbReference type="InterPro" id="IPR036458">
    <property type="entry name" value="Na:dicarbo_symporter_sf"/>
</dbReference>
<dbReference type="Proteomes" id="UP000075420">
    <property type="component" value="Unassembled WGS sequence"/>
</dbReference>
<gene>
    <name evidence="8" type="ORF">BE08_11185</name>
</gene>
<keyword evidence="5 7" id="KW-1133">Transmembrane helix</keyword>
<sequence>MATTLRTLLTTYRFTLILLASIAAGAGLGLALGERAAVIKPLGDLFLNLLFTLVVPLIFFSIASAVAGMGSLRRLGRIVTAMLGVFVATGLVAAALMLAAVRLYPPAEGLEVTLPGAPEVAPVRLGDQLVGALSVADFGELLSRKNVLPLIVMAFLVGLGTTAAGERGQPFARLLASANEVMLKVVDLVMLYAPIGLGAYFAHLVGSFGPALLTSYVRALGLFYPIAIAYFVVAFTLYAWLAGRGRGVRAFWRNIPAPALTALATSSSMAAIPSNLEAARRAGVPDDIAEVIVPIGATIHMEGSCLSAVLKTALLFGLFGRELAGVDTCLAVLGVAILSGTVMSGIPGGGFIGELVIVSLFGFPMEALPIVSTVGALVDPPATLVNAAGDNVSCMVVARLIDGPAWSDRQAAGVHSSEPRAGAPGRC</sequence>
<evidence type="ECO:0000313" key="8">
    <source>
        <dbReference type="EMBL" id="KYF58871.1"/>
    </source>
</evidence>
<evidence type="ECO:0000256" key="4">
    <source>
        <dbReference type="ARBA" id="ARBA00022692"/>
    </source>
</evidence>
<feature type="transmembrane region" description="Helical" evidence="7">
    <location>
        <begin position="78"/>
        <end position="101"/>
    </location>
</feature>
<dbReference type="PRINTS" id="PR00173">
    <property type="entry name" value="EDTRNSPORT"/>
</dbReference>
<evidence type="ECO:0000256" key="2">
    <source>
        <dbReference type="ARBA" id="ARBA00022448"/>
    </source>
</evidence>
<evidence type="ECO:0000313" key="9">
    <source>
        <dbReference type="Proteomes" id="UP000075420"/>
    </source>
</evidence>
<feature type="transmembrane region" description="Helical" evidence="7">
    <location>
        <begin position="222"/>
        <end position="243"/>
    </location>
</feature>
<feature type="transmembrane region" description="Helical" evidence="7">
    <location>
        <begin position="12"/>
        <end position="33"/>
    </location>
</feature>